<dbReference type="OrthoDB" id="5361565at2759"/>
<sequence length="506" mass="54334">MYSLVNNQRCAARSIIRLVLSSIALAVSCHAKCSAQPPLMLYLSNCTDTQPGVDSWGALLRIGTQNFCVMPSTFTPHTYLMGEDICKDDAANHSINAAQCISRRGGTFNIDSAKSQSIYVAASENDLRPDTNWQEIQADSKKPFGEPGFTTLAVPIGPVQDLTHVLVSAITDGQNHNLPHLGIASANATFLSALKNAGYPADGWGLNAGSTTKENARAGNIVFGGYDEASIRGPWTSYPINFDGQEGGANGSVGGRYCPLEVEVQSMDLRMRNGSTVSLVEASNGGLKACIEPYDTLFRLSSSQSLSLFRSTTGYATDSLPDPSYFVVEPGLIKTPPPSGFSLVITLGSGPNTFTTTIPNSELEQPRTVIDTEGRRVTQANVTESRVFEKTVLNRIVLGKAFLSQVYLRVRFEEKRFELAQIVTDPVTPRPVEFDCVVKDLGGTVGGLKKGLIALGVVVGVLLVVVVGMLIFVKRFARGYARRILRKKRGSVGAPDMDGGLREGNG</sequence>
<gene>
    <name evidence="3" type="ORF">BCR34DRAFT_601667</name>
</gene>
<dbReference type="SUPFAM" id="SSF50630">
    <property type="entry name" value="Acid proteases"/>
    <property type="match status" value="1"/>
</dbReference>
<evidence type="ECO:0008006" key="5">
    <source>
        <dbReference type="Google" id="ProtNLM"/>
    </source>
</evidence>
<keyword evidence="1" id="KW-1133">Transmembrane helix</keyword>
<name>A0A1Y1ZLG3_9PLEO</name>
<evidence type="ECO:0000313" key="4">
    <source>
        <dbReference type="Proteomes" id="UP000193144"/>
    </source>
</evidence>
<keyword evidence="2" id="KW-0732">Signal</keyword>
<evidence type="ECO:0000256" key="1">
    <source>
        <dbReference type="SAM" id="Phobius"/>
    </source>
</evidence>
<accession>A0A1Y1ZLG3</accession>
<dbReference type="Proteomes" id="UP000193144">
    <property type="component" value="Unassembled WGS sequence"/>
</dbReference>
<protein>
    <recommendedName>
        <fullName evidence="5">Aspartic peptidase domain-containing protein</fullName>
    </recommendedName>
</protein>
<evidence type="ECO:0000313" key="3">
    <source>
        <dbReference type="EMBL" id="ORY11066.1"/>
    </source>
</evidence>
<dbReference type="AlphaFoldDB" id="A0A1Y1ZLG3"/>
<keyword evidence="1" id="KW-0472">Membrane</keyword>
<feature type="signal peptide" evidence="2">
    <location>
        <begin position="1"/>
        <end position="35"/>
    </location>
</feature>
<dbReference type="STRING" id="1231657.A0A1Y1ZLG3"/>
<dbReference type="InterPro" id="IPR021109">
    <property type="entry name" value="Peptidase_aspartic_dom_sf"/>
</dbReference>
<reference evidence="3 4" key="1">
    <citation type="submission" date="2016-07" db="EMBL/GenBank/DDBJ databases">
        <title>Pervasive Adenine N6-methylation of Active Genes in Fungi.</title>
        <authorList>
            <consortium name="DOE Joint Genome Institute"/>
            <person name="Mondo S.J."/>
            <person name="Dannebaum R.O."/>
            <person name="Kuo R.C."/>
            <person name="Labutti K."/>
            <person name="Haridas S."/>
            <person name="Kuo A."/>
            <person name="Salamov A."/>
            <person name="Ahrendt S.R."/>
            <person name="Lipzen A."/>
            <person name="Sullivan W."/>
            <person name="Andreopoulos W.B."/>
            <person name="Clum A."/>
            <person name="Lindquist E."/>
            <person name="Daum C."/>
            <person name="Ramamoorthy G.K."/>
            <person name="Gryganskyi A."/>
            <person name="Culley D."/>
            <person name="Magnuson J.K."/>
            <person name="James T.Y."/>
            <person name="O'Malley M.A."/>
            <person name="Stajich J.E."/>
            <person name="Spatafora J.W."/>
            <person name="Visel A."/>
            <person name="Grigoriev I.V."/>
        </authorList>
    </citation>
    <scope>NUCLEOTIDE SEQUENCE [LARGE SCALE GENOMIC DNA]</scope>
    <source>
        <strain evidence="3 4">CBS 115471</strain>
    </source>
</reference>
<feature type="transmembrane region" description="Helical" evidence="1">
    <location>
        <begin position="452"/>
        <end position="473"/>
    </location>
</feature>
<proteinExistence type="predicted"/>
<evidence type="ECO:0000256" key="2">
    <source>
        <dbReference type="SAM" id="SignalP"/>
    </source>
</evidence>
<keyword evidence="1" id="KW-0812">Transmembrane</keyword>
<dbReference type="EMBL" id="MCFA01000065">
    <property type="protein sequence ID" value="ORY11066.1"/>
    <property type="molecule type" value="Genomic_DNA"/>
</dbReference>
<organism evidence="3 4">
    <name type="scientific">Clohesyomyces aquaticus</name>
    <dbReference type="NCBI Taxonomy" id="1231657"/>
    <lineage>
        <taxon>Eukaryota</taxon>
        <taxon>Fungi</taxon>
        <taxon>Dikarya</taxon>
        <taxon>Ascomycota</taxon>
        <taxon>Pezizomycotina</taxon>
        <taxon>Dothideomycetes</taxon>
        <taxon>Pleosporomycetidae</taxon>
        <taxon>Pleosporales</taxon>
        <taxon>Lindgomycetaceae</taxon>
        <taxon>Clohesyomyces</taxon>
    </lineage>
</organism>
<feature type="chain" id="PRO_5012711368" description="Aspartic peptidase domain-containing protein" evidence="2">
    <location>
        <begin position="36"/>
        <end position="506"/>
    </location>
</feature>
<dbReference type="Gene3D" id="2.40.70.10">
    <property type="entry name" value="Acid Proteases"/>
    <property type="match status" value="1"/>
</dbReference>
<keyword evidence="4" id="KW-1185">Reference proteome</keyword>
<comment type="caution">
    <text evidence="3">The sequence shown here is derived from an EMBL/GenBank/DDBJ whole genome shotgun (WGS) entry which is preliminary data.</text>
</comment>